<comment type="subcellular location">
    <subcellularLocation>
        <location evidence="1">Cell envelope</location>
    </subcellularLocation>
</comment>
<dbReference type="PROSITE" id="PS51257">
    <property type="entry name" value="PROKAR_LIPOPROTEIN"/>
    <property type="match status" value="1"/>
</dbReference>
<dbReference type="EMBL" id="JBHTBW010000009">
    <property type="protein sequence ID" value="MFC7440336.1"/>
    <property type="molecule type" value="Genomic_DNA"/>
</dbReference>
<evidence type="ECO:0000313" key="8">
    <source>
        <dbReference type="Proteomes" id="UP001596500"/>
    </source>
</evidence>
<dbReference type="SUPFAM" id="SSF53807">
    <property type="entry name" value="Helical backbone' metal receptor"/>
    <property type="match status" value="1"/>
</dbReference>
<proteinExistence type="inferred from homology"/>
<name>A0ABW2RHA0_9BACL</name>
<dbReference type="RefSeq" id="WP_379863580.1">
    <property type="nucleotide sequence ID" value="NZ_JBHTBW010000009.1"/>
</dbReference>
<evidence type="ECO:0000259" key="6">
    <source>
        <dbReference type="PROSITE" id="PS50983"/>
    </source>
</evidence>
<reference evidence="8" key="1">
    <citation type="journal article" date="2019" name="Int. J. Syst. Evol. Microbiol.">
        <title>The Global Catalogue of Microorganisms (GCM) 10K type strain sequencing project: providing services to taxonomists for standard genome sequencing and annotation.</title>
        <authorList>
            <consortium name="The Broad Institute Genomics Platform"/>
            <consortium name="The Broad Institute Genome Sequencing Center for Infectious Disease"/>
            <person name="Wu L."/>
            <person name="Ma J."/>
        </authorList>
    </citation>
    <scope>NUCLEOTIDE SEQUENCE [LARGE SCALE GENOMIC DNA]</scope>
    <source>
        <strain evidence="8">CGMCC 1.12942</strain>
    </source>
</reference>
<evidence type="ECO:0000256" key="1">
    <source>
        <dbReference type="ARBA" id="ARBA00004196"/>
    </source>
</evidence>
<accession>A0ABW2RHA0</accession>
<dbReference type="Pfam" id="PF01497">
    <property type="entry name" value="Peripla_BP_2"/>
    <property type="match status" value="1"/>
</dbReference>
<dbReference type="PANTHER" id="PTHR30532">
    <property type="entry name" value="IRON III DICITRATE-BINDING PERIPLASMIC PROTEIN"/>
    <property type="match status" value="1"/>
</dbReference>
<dbReference type="CDD" id="cd01138">
    <property type="entry name" value="FeuA"/>
    <property type="match status" value="1"/>
</dbReference>
<evidence type="ECO:0000313" key="7">
    <source>
        <dbReference type="EMBL" id="MFC7440336.1"/>
    </source>
</evidence>
<protein>
    <submittedName>
        <fullName evidence="7">Iron-hydroxamate ABC transporter substrate-binding protein</fullName>
    </submittedName>
</protein>
<dbReference type="InterPro" id="IPR002491">
    <property type="entry name" value="ABC_transptr_periplasmic_BD"/>
</dbReference>
<keyword evidence="3" id="KW-0813">Transport</keyword>
<evidence type="ECO:0000256" key="5">
    <source>
        <dbReference type="SAM" id="SignalP"/>
    </source>
</evidence>
<feature type="signal peptide" evidence="5">
    <location>
        <begin position="1"/>
        <end position="22"/>
    </location>
</feature>
<sequence>MKIHKQSFFLRLIAVLLVGLLAGCGGQTGHKTNSGTESNSSPKTRIYHSENGDIEVPAKPKRIAVLAATYAGNLLKLGITPIAVNEWPKGNKFYEGKLDDVEVITTDSLEKLLALEPDLIITYSNDKNIKKYSEIAPTVSFTYDKYNYLEQHIEIGKLVGKEKEARAWVEEWQMKAKAAKKKVQEVIGEDASATVFETFGKDLYVYGKNWGRGTEVIYQALGLKAPKKVEQDVFGPGYKAISAEVIPQYAGDYIFVGEGAETTDNSFMETDVWKGIPAVQKNNVIPFDSKSFYFNDPISLEKEMEFIVNALTKGK</sequence>
<feature type="chain" id="PRO_5046518436" evidence="5">
    <location>
        <begin position="23"/>
        <end position="315"/>
    </location>
</feature>
<feature type="domain" description="Fe/B12 periplasmic-binding" evidence="6">
    <location>
        <begin position="62"/>
        <end position="315"/>
    </location>
</feature>
<evidence type="ECO:0000256" key="2">
    <source>
        <dbReference type="ARBA" id="ARBA00008814"/>
    </source>
</evidence>
<dbReference type="PANTHER" id="PTHR30532:SF26">
    <property type="entry name" value="IRON(3+)-HYDROXAMATE-BINDING PROTEIN FHUD"/>
    <property type="match status" value="1"/>
</dbReference>
<dbReference type="Gene3D" id="3.40.50.1980">
    <property type="entry name" value="Nitrogenase molybdenum iron protein domain"/>
    <property type="match status" value="2"/>
</dbReference>
<dbReference type="InterPro" id="IPR051313">
    <property type="entry name" value="Bact_iron-sidero_bind"/>
</dbReference>
<gene>
    <name evidence="7" type="ORF">ACFQNG_04070</name>
</gene>
<keyword evidence="4 5" id="KW-0732">Signal</keyword>
<keyword evidence="8" id="KW-1185">Reference proteome</keyword>
<evidence type="ECO:0000256" key="3">
    <source>
        <dbReference type="ARBA" id="ARBA00022448"/>
    </source>
</evidence>
<organism evidence="7 8">
    <name type="scientific">Laceyella putida</name>
    <dbReference type="NCBI Taxonomy" id="110101"/>
    <lineage>
        <taxon>Bacteria</taxon>
        <taxon>Bacillati</taxon>
        <taxon>Bacillota</taxon>
        <taxon>Bacilli</taxon>
        <taxon>Bacillales</taxon>
        <taxon>Thermoactinomycetaceae</taxon>
        <taxon>Laceyella</taxon>
    </lineage>
</organism>
<dbReference type="Proteomes" id="UP001596500">
    <property type="component" value="Unassembled WGS sequence"/>
</dbReference>
<evidence type="ECO:0000256" key="4">
    <source>
        <dbReference type="ARBA" id="ARBA00022729"/>
    </source>
</evidence>
<comment type="similarity">
    <text evidence="2">Belongs to the bacterial solute-binding protein 8 family.</text>
</comment>
<dbReference type="PROSITE" id="PS50983">
    <property type="entry name" value="FE_B12_PBP"/>
    <property type="match status" value="1"/>
</dbReference>
<comment type="caution">
    <text evidence="7">The sequence shown here is derived from an EMBL/GenBank/DDBJ whole genome shotgun (WGS) entry which is preliminary data.</text>
</comment>